<evidence type="ECO:0000313" key="2">
    <source>
        <dbReference type="EMBL" id="CAA9303896.1"/>
    </source>
</evidence>
<evidence type="ECO:0000256" key="1">
    <source>
        <dbReference type="SAM" id="MobiDB-lite"/>
    </source>
</evidence>
<proteinExistence type="predicted"/>
<organism evidence="2">
    <name type="scientific">uncultured Chloroflexia bacterium</name>
    <dbReference type="NCBI Taxonomy" id="1672391"/>
    <lineage>
        <taxon>Bacteria</taxon>
        <taxon>Bacillati</taxon>
        <taxon>Chloroflexota</taxon>
        <taxon>Chloroflexia</taxon>
        <taxon>environmental samples</taxon>
    </lineage>
</organism>
<protein>
    <submittedName>
        <fullName evidence="2">Uncharacterized protein</fullName>
    </submittedName>
</protein>
<name>A0A6J4KFZ2_9CHLR</name>
<feature type="region of interest" description="Disordered" evidence="1">
    <location>
        <begin position="60"/>
        <end position="80"/>
    </location>
</feature>
<dbReference type="AlphaFoldDB" id="A0A6J4KFZ2"/>
<accession>A0A6J4KFZ2</accession>
<dbReference type="EMBL" id="CADCTR010001609">
    <property type="protein sequence ID" value="CAA9303896.1"/>
    <property type="molecule type" value="Genomic_DNA"/>
</dbReference>
<sequence length="80" mass="9060">MTLPDDLEQELNAYLASKDAPPNLTTLTQAALRDYLQTKRLSERAYRPAQKPFGVRSLVEKDKDGEPDVSLQHDAYLADR</sequence>
<reference evidence="2" key="1">
    <citation type="submission" date="2020-02" db="EMBL/GenBank/DDBJ databases">
        <authorList>
            <person name="Meier V. D."/>
        </authorList>
    </citation>
    <scope>NUCLEOTIDE SEQUENCE</scope>
    <source>
        <strain evidence="2">AVDCRST_MAG93</strain>
    </source>
</reference>
<gene>
    <name evidence="2" type="ORF">AVDCRST_MAG93-4788</name>
</gene>